<dbReference type="PIRSF" id="PIRSF026166">
    <property type="entry name" value="UCP026166"/>
    <property type="match status" value="1"/>
</dbReference>
<feature type="transmembrane region" description="Helical" evidence="1">
    <location>
        <begin position="9"/>
        <end position="27"/>
    </location>
</feature>
<feature type="transmembrane region" description="Helical" evidence="1">
    <location>
        <begin position="231"/>
        <end position="255"/>
    </location>
</feature>
<feature type="transmembrane region" description="Helical" evidence="1">
    <location>
        <begin position="206"/>
        <end position="225"/>
    </location>
</feature>
<keyword evidence="1" id="KW-0812">Transmembrane</keyword>
<keyword evidence="1" id="KW-0472">Membrane</keyword>
<dbReference type="InterPro" id="IPR038770">
    <property type="entry name" value="Na+/solute_symporter_sf"/>
</dbReference>
<protein>
    <submittedName>
        <fullName evidence="2">Bile acid:sodium symporter family protein</fullName>
    </submittedName>
</protein>
<dbReference type="RefSeq" id="WP_405339310.1">
    <property type="nucleotide sequence ID" value="NZ_JBANFI010000004.1"/>
</dbReference>
<evidence type="ECO:0000256" key="1">
    <source>
        <dbReference type="SAM" id="Phobius"/>
    </source>
</evidence>
<dbReference type="PANTHER" id="PTHR18640">
    <property type="entry name" value="SOLUTE CARRIER FAMILY 10 MEMBER 7"/>
    <property type="match status" value="1"/>
</dbReference>
<sequence length="337" mass="36563">MLTSFLRPLFDPFTLLLMLLVLLATVWPASGQGAVWVGGVTSAAISLLFFLHGARLSRQALWQGLTHWRLHGWILGCTFIGFPLLVLLGQPLLRPWLGDGLWQGLLYLAVLPGTVQSAIAFTAIARGNLAAAICSASASSFIGLLLTPLLVQLLLNTQGSSFPFWPAVGGISLQLLLPFMLGHLLRPWIGHWVASQQRWLKWVDQGSILLVVYSAFSVAVVAGLWQSVSLMQLLSLIGLCCLLLTFVLLGTRWIARAQGFSREDEITLVFCASKKSLATGAPMAPFIFVGAAAGPVLLPLMIYHQIQLVVCAYLAQDYAQRPIKHDNAALSPTGEKN</sequence>
<dbReference type="Gene3D" id="1.20.1530.20">
    <property type="match status" value="1"/>
</dbReference>
<dbReference type="Pfam" id="PF13593">
    <property type="entry name" value="SBF_like"/>
    <property type="match status" value="1"/>
</dbReference>
<dbReference type="InterPro" id="IPR016833">
    <property type="entry name" value="Put_Na-Bile_cotransptr"/>
</dbReference>
<dbReference type="EMBL" id="JBANFI010000004">
    <property type="protein sequence ID" value="MFK7161027.1"/>
    <property type="molecule type" value="Genomic_DNA"/>
</dbReference>
<feature type="transmembrane region" description="Helical" evidence="1">
    <location>
        <begin position="72"/>
        <end position="93"/>
    </location>
</feature>
<accession>A0ABW8PXJ7</accession>
<gene>
    <name evidence="2" type="ORF">V6U78_08265</name>
</gene>
<feature type="transmembrane region" description="Helical" evidence="1">
    <location>
        <begin position="105"/>
        <end position="124"/>
    </location>
</feature>
<keyword evidence="1" id="KW-1133">Transmembrane helix</keyword>
<evidence type="ECO:0000313" key="2">
    <source>
        <dbReference type="EMBL" id="MFK7161027.1"/>
    </source>
</evidence>
<name>A0ABW8PXJ7_9GAMM</name>
<dbReference type="PANTHER" id="PTHR18640:SF5">
    <property type="entry name" value="SODIUM_BILE ACID COTRANSPORTER 7"/>
    <property type="match status" value="1"/>
</dbReference>
<comment type="caution">
    <text evidence="2">The sequence shown here is derived from an EMBL/GenBank/DDBJ whole genome shotgun (WGS) entry which is preliminary data.</text>
</comment>
<organism evidence="2 3">
    <name type="scientific">Marinospirillum alkalitolerans</name>
    <dbReference type="NCBI Taxonomy" id="3123374"/>
    <lineage>
        <taxon>Bacteria</taxon>
        <taxon>Pseudomonadati</taxon>
        <taxon>Pseudomonadota</taxon>
        <taxon>Gammaproteobacteria</taxon>
        <taxon>Oceanospirillales</taxon>
        <taxon>Oceanospirillaceae</taxon>
        <taxon>Marinospirillum</taxon>
    </lineage>
</organism>
<feature type="transmembrane region" description="Helical" evidence="1">
    <location>
        <begin position="33"/>
        <end position="51"/>
    </location>
</feature>
<feature type="transmembrane region" description="Helical" evidence="1">
    <location>
        <begin position="163"/>
        <end position="185"/>
    </location>
</feature>
<feature type="transmembrane region" description="Helical" evidence="1">
    <location>
        <begin position="129"/>
        <end position="151"/>
    </location>
</feature>
<dbReference type="Proteomes" id="UP001621714">
    <property type="component" value="Unassembled WGS sequence"/>
</dbReference>
<feature type="transmembrane region" description="Helical" evidence="1">
    <location>
        <begin position="283"/>
        <end position="303"/>
    </location>
</feature>
<evidence type="ECO:0000313" key="3">
    <source>
        <dbReference type="Proteomes" id="UP001621714"/>
    </source>
</evidence>
<reference evidence="2 3" key="1">
    <citation type="submission" date="2024-02" db="EMBL/GenBank/DDBJ databases">
        <title>Marinospirillum sp. MEB 164 isolated from Lonar lake sediment.</title>
        <authorList>
            <person name="Joshi A."/>
            <person name="Thite S."/>
        </authorList>
    </citation>
    <scope>NUCLEOTIDE SEQUENCE [LARGE SCALE GENOMIC DNA]</scope>
    <source>
        <strain evidence="2 3">MEB164</strain>
    </source>
</reference>
<keyword evidence="3" id="KW-1185">Reference proteome</keyword>
<proteinExistence type="predicted"/>